<organism evidence="9 10">
    <name type="scientific">Pogona vitticeps</name>
    <name type="common">central bearded dragon</name>
    <dbReference type="NCBI Taxonomy" id="103695"/>
    <lineage>
        <taxon>Eukaryota</taxon>
        <taxon>Metazoa</taxon>
        <taxon>Chordata</taxon>
        <taxon>Craniata</taxon>
        <taxon>Vertebrata</taxon>
        <taxon>Euteleostomi</taxon>
        <taxon>Lepidosauria</taxon>
        <taxon>Squamata</taxon>
        <taxon>Bifurcata</taxon>
        <taxon>Unidentata</taxon>
        <taxon>Episquamata</taxon>
        <taxon>Toxicofera</taxon>
        <taxon>Iguania</taxon>
        <taxon>Acrodonta</taxon>
        <taxon>Agamidae</taxon>
        <taxon>Amphibolurinae</taxon>
        <taxon>Pogona</taxon>
    </lineage>
</organism>
<dbReference type="Proteomes" id="UP001652642">
    <property type="component" value="Chromosome 2"/>
</dbReference>
<comment type="similarity">
    <text evidence="1">Belongs to the peptidase S1 family. Snake venom subfamily.</text>
</comment>
<dbReference type="PANTHER" id="PTHR24252:SF21">
    <property type="entry name" value="TRANSMEMBRANE SERINE PROTEASE 12"/>
    <property type="match status" value="1"/>
</dbReference>
<evidence type="ECO:0000259" key="8">
    <source>
        <dbReference type="PROSITE" id="PS50240"/>
    </source>
</evidence>
<dbReference type="GeneID" id="110075106"/>
<keyword evidence="3 6" id="KW-0378">Hydrolase</keyword>
<dbReference type="InterPro" id="IPR009003">
    <property type="entry name" value="Peptidase_S1_PA"/>
</dbReference>
<dbReference type="Pfam" id="PF00089">
    <property type="entry name" value="Trypsin"/>
    <property type="match status" value="1"/>
</dbReference>
<evidence type="ECO:0000256" key="5">
    <source>
        <dbReference type="ARBA" id="ARBA00023157"/>
    </source>
</evidence>
<dbReference type="InterPro" id="IPR018114">
    <property type="entry name" value="TRYPSIN_HIS"/>
</dbReference>
<evidence type="ECO:0000256" key="7">
    <source>
        <dbReference type="SAM" id="SignalP"/>
    </source>
</evidence>
<protein>
    <submittedName>
        <fullName evidence="10">Transmembrane protease serine 12-like</fullName>
    </submittedName>
</protein>
<dbReference type="CDD" id="cd00190">
    <property type="entry name" value="Tryp_SPc"/>
    <property type="match status" value="1"/>
</dbReference>
<dbReference type="PROSITE" id="PS50240">
    <property type="entry name" value="TRYPSIN_DOM"/>
    <property type="match status" value="1"/>
</dbReference>
<proteinExistence type="inferred from homology"/>
<evidence type="ECO:0000256" key="4">
    <source>
        <dbReference type="ARBA" id="ARBA00022825"/>
    </source>
</evidence>
<reference evidence="10" key="2">
    <citation type="submission" date="2025-08" db="UniProtKB">
        <authorList>
            <consortium name="RefSeq"/>
        </authorList>
    </citation>
    <scope>IDENTIFICATION</scope>
</reference>
<gene>
    <name evidence="10" type="primary">LOC110075106</name>
</gene>
<sequence>MRWRFRPAADSFWALIVLLSEASLTEGSSEECGTRPALDEMETGTRIIGGQDAQPGAWPWQVSLQIYRLGIGYVHVCGGSLINNNSVLTAAHCARKRMIPDVWRAVIGLHHLYYHRNHTIKSRIRIITIHSDFNKITLEHDIALFTLSKFITYNNYVQPICLPNISLPLNKETTCYISGWGVKRENGSRSQILQVAEVEIIPRKICNSFDWYEGMVSKNYLCAGSESGRVDSCKGDSGGPLMCCFPNDKKFYLVGITSHGYGCGRPRLPGVYVHLAKYRKWVDLKLRSKTTAKCIQHILLFLTMINLPLY</sequence>
<dbReference type="PROSITE" id="PS00135">
    <property type="entry name" value="TRYPSIN_SER"/>
    <property type="match status" value="1"/>
</dbReference>
<evidence type="ECO:0000256" key="1">
    <source>
        <dbReference type="ARBA" id="ARBA00009228"/>
    </source>
</evidence>
<keyword evidence="7" id="KW-0732">Signal</keyword>
<feature type="domain" description="Peptidase S1" evidence="8">
    <location>
        <begin position="47"/>
        <end position="287"/>
    </location>
</feature>
<evidence type="ECO:0000313" key="9">
    <source>
        <dbReference type="Proteomes" id="UP001652642"/>
    </source>
</evidence>
<keyword evidence="9" id="KW-1185">Reference proteome</keyword>
<feature type="chain" id="PRO_5046962664" evidence="7">
    <location>
        <begin position="28"/>
        <end position="310"/>
    </location>
</feature>
<feature type="signal peptide" evidence="7">
    <location>
        <begin position="1"/>
        <end position="27"/>
    </location>
</feature>
<dbReference type="Gene3D" id="2.40.10.10">
    <property type="entry name" value="Trypsin-like serine proteases"/>
    <property type="match status" value="3"/>
</dbReference>
<keyword evidence="2 6" id="KW-0645">Protease</keyword>
<evidence type="ECO:0000256" key="6">
    <source>
        <dbReference type="RuleBase" id="RU363034"/>
    </source>
</evidence>
<dbReference type="InterPro" id="IPR043504">
    <property type="entry name" value="Peptidase_S1_PA_chymotrypsin"/>
</dbReference>
<keyword evidence="4 6" id="KW-0720">Serine protease</keyword>
<dbReference type="RefSeq" id="XP_072847013.1">
    <property type="nucleotide sequence ID" value="XM_072990912.1"/>
</dbReference>
<dbReference type="InterPro" id="IPR033116">
    <property type="entry name" value="TRYPSIN_SER"/>
</dbReference>
<accession>A0ABM5FNP5</accession>
<dbReference type="InterPro" id="IPR001254">
    <property type="entry name" value="Trypsin_dom"/>
</dbReference>
<dbReference type="SMART" id="SM00020">
    <property type="entry name" value="Tryp_SPc"/>
    <property type="match status" value="1"/>
</dbReference>
<keyword evidence="5" id="KW-1015">Disulfide bond</keyword>
<dbReference type="SUPFAM" id="SSF50494">
    <property type="entry name" value="Trypsin-like serine proteases"/>
    <property type="match status" value="1"/>
</dbReference>
<evidence type="ECO:0000256" key="2">
    <source>
        <dbReference type="ARBA" id="ARBA00022670"/>
    </source>
</evidence>
<evidence type="ECO:0000256" key="3">
    <source>
        <dbReference type="ARBA" id="ARBA00022801"/>
    </source>
</evidence>
<evidence type="ECO:0000313" key="10">
    <source>
        <dbReference type="RefSeq" id="XP_072847013.1"/>
    </source>
</evidence>
<dbReference type="PRINTS" id="PR00722">
    <property type="entry name" value="CHYMOTRYPSIN"/>
</dbReference>
<dbReference type="PROSITE" id="PS00134">
    <property type="entry name" value="TRYPSIN_HIS"/>
    <property type="match status" value="1"/>
</dbReference>
<name>A0ABM5FNP5_9SAUR</name>
<dbReference type="InterPro" id="IPR001314">
    <property type="entry name" value="Peptidase_S1A"/>
</dbReference>
<reference evidence="9" key="1">
    <citation type="submission" date="2025-05" db="UniProtKB">
        <authorList>
            <consortium name="RefSeq"/>
        </authorList>
    </citation>
    <scope>NUCLEOTIDE SEQUENCE [LARGE SCALE GENOMIC DNA]</scope>
</reference>
<dbReference type="PANTHER" id="PTHR24252">
    <property type="entry name" value="ACROSIN-RELATED"/>
    <property type="match status" value="1"/>
</dbReference>